<dbReference type="STRING" id="966.BTA35_0207635"/>
<gene>
    <name evidence="4" type="ORF">BTA35_0207635</name>
</gene>
<reference evidence="4" key="1">
    <citation type="submission" date="2017-02" db="EMBL/GenBank/DDBJ databases">
        <title>Draft Genome Sequence of the Salt Water Bacterium Oceanospirillum linum ATCC 11336.</title>
        <authorList>
            <person name="Trachtenberg A.M."/>
            <person name="Carney J.G."/>
            <person name="Linnane J.D."/>
            <person name="Rheaume B.A."/>
            <person name="Pitts N.L."/>
            <person name="Mykles D.L."/>
            <person name="Maclea K.S."/>
        </authorList>
    </citation>
    <scope>NUCLEOTIDE SEQUENCE [LARGE SCALE GENOMIC DNA]</scope>
    <source>
        <strain evidence="4">ATCC 11336</strain>
    </source>
</reference>
<evidence type="ECO:0000313" key="5">
    <source>
        <dbReference type="Proteomes" id="UP000190064"/>
    </source>
</evidence>
<dbReference type="PRINTS" id="PR00455">
    <property type="entry name" value="HTHTETR"/>
</dbReference>
<evidence type="ECO:0000259" key="3">
    <source>
        <dbReference type="PROSITE" id="PS50977"/>
    </source>
</evidence>
<keyword evidence="1 2" id="KW-0238">DNA-binding</keyword>
<name>A0A1T1HDQ9_OCELI</name>
<dbReference type="Pfam" id="PF00440">
    <property type="entry name" value="TetR_N"/>
    <property type="match status" value="1"/>
</dbReference>
<dbReference type="Gene3D" id="1.10.357.10">
    <property type="entry name" value="Tetracycline Repressor, domain 2"/>
    <property type="match status" value="1"/>
</dbReference>
<evidence type="ECO:0000256" key="1">
    <source>
        <dbReference type="ARBA" id="ARBA00023125"/>
    </source>
</evidence>
<keyword evidence="5" id="KW-1185">Reference proteome</keyword>
<dbReference type="InterPro" id="IPR001647">
    <property type="entry name" value="HTH_TetR"/>
</dbReference>
<evidence type="ECO:0000313" key="4">
    <source>
        <dbReference type="EMBL" id="OOV87860.1"/>
    </source>
</evidence>
<dbReference type="SUPFAM" id="SSF46689">
    <property type="entry name" value="Homeodomain-like"/>
    <property type="match status" value="1"/>
</dbReference>
<dbReference type="InterPro" id="IPR009057">
    <property type="entry name" value="Homeodomain-like_sf"/>
</dbReference>
<dbReference type="Proteomes" id="UP000190064">
    <property type="component" value="Unassembled WGS sequence"/>
</dbReference>
<feature type="domain" description="HTH tetR-type" evidence="3">
    <location>
        <begin position="2"/>
        <end position="62"/>
    </location>
</feature>
<feature type="DNA-binding region" description="H-T-H motif" evidence="2">
    <location>
        <begin position="25"/>
        <end position="44"/>
    </location>
</feature>
<dbReference type="RefSeq" id="WP_078319210.1">
    <property type="nucleotide sequence ID" value="NZ_FXTS01000002.1"/>
</dbReference>
<dbReference type="PROSITE" id="PS50977">
    <property type="entry name" value="HTH_TETR_2"/>
    <property type="match status" value="1"/>
</dbReference>
<evidence type="ECO:0000256" key="2">
    <source>
        <dbReference type="PROSITE-ProRule" id="PRU00335"/>
    </source>
</evidence>
<organism evidence="4 5">
    <name type="scientific">Oceanospirillum linum</name>
    <dbReference type="NCBI Taxonomy" id="966"/>
    <lineage>
        <taxon>Bacteria</taxon>
        <taxon>Pseudomonadati</taxon>
        <taxon>Pseudomonadota</taxon>
        <taxon>Gammaproteobacteria</taxon>
        <taxon>Oceanospirillales</taxon>
        <taxon>Oceanospirillaceae</taxon>
        <taxon>Oceanospirillum</taxon>
    </lineage>
</organism>
<dbReference type="GO" id="GO:0003677">
    <property type="term" value="F:DNA binding"/>
    <property type="evidence" value="ECO:0007669"/>
    <property type="project" value="UniProtKB-UniRule"/>
</dbReference>
<dbReference type="AlphaFoldDB" id="A0A1T1HDQ9"/>
<dbReference type="EMBL" id="MTSD02000002">
    <property type="protein sequence ID" value="OOV87860.1"/>
    <property type="molecule type" value="Genomic_DNA"/>
</dbReference>
<protein>
    <recommendedName>
        <fullName evidence="3">HTH tetR-type domain-containing protein</fullName>
    </recommendedName>
</protein>
<sequence length="183" mass="21186">MKMLKDDWLALGLELLVEAGVAQVKIDPLCQRAGATKGSFYHHFKNRDVFLTELLSYWREHYSQQLIDKVQNLPEWQQRRNSLLDLIDDKALSVESAVRHWAWQDELAKLAVQEADQIRLDYLTGQCFSMLPEAKQDKAELLAGILYWKFVGCVQAGDQVSREQWRQMDDLMAEMIEGWSGLA</sequence>
<proteinExistence type="predicted"/>
<comment type="caution">
    <text evidence="4">The sequence shown here is derived from an EMBL/GenBank/DDBJ whole genome shotgun (WGS) entry which is preliminary data.</text>
</comment>
<accession>A0A1T1HDQ9</accession>